<proteinExistence type="inferred from homology"/>
<dbReference type="Pfam" id="PF00330">
    <property type="entry name" value="Aconitase"/>
    <property type="match status" value="1"/>
</dbReference>
<evidence type="ECO:0000313" key="7">
    <source>
        <dbReference type="EMBL" id="PCH43327.1"/>
    </source>
</evidence>
<accession>A0A2H3K4G9</accession>
<dbReference type="GO" id="GO:0046872">
    <property type="term" value="F:metal ion binding"/>
    <property type="evidence" value="ECO:0007669"/>
    <property type="project" value="UniProtKB-KW"/>
</dbReference>
<dbReference type="AlphaFoldDB" id="A0A2H3K4G9"/>
<evidence type="ECO:0000259" key="6">
    <source>
        <dbReference type="Pfam" id="PF00330"/>
    </source>
</evidence>
<comment type="cofactor">
    <cofactor evidence="1">
        <name>[4Fe-4S] cluster</name>
        <dbReference type="ChEBI" id="CHEBI:49883"/>
    </cofactor>
</comment>
<dbReference type="STRING" id="742152.A0A2H3K4G9"/>
<dbReference type="EMBL" id="KB468135">
    <property type="protein sequence ID" value="PCH43327.1"/>
    <property type="molecule type" value="Genomic_DNA"/>
</dbReference>
<dbReference type="Proteomes" id="UP000218811">
    <property type="component" value="Unassembled WGS sequence"/>
</dbReference>
<dbReference type="GO" id="GO:0003994">
    <property type="term" value="F:aconitate hydratase activity"/>
    <property type="evidence" value="ECO:0007669"/>
    <property type="project" value="TreeGrafter"/>
</dbReference>
<dbReference type="InterPro" id="IPR015932">
    <property type="entry name" value="Aconitase_dom2"/>
</dbReference>
<keyword evidence="4" id="KW-0408">Iron</keyword>
<evidence type="ECO:0000256" key="2">
    <source>
        <dbReference type="ARBA" id="ARBA00007185"/>
    </source>
</evidence>
<comment type="similarity">
    <text evidence="2">Belongs to the aconitase/IPM isomerase family.</text>
</comment>
<dbReference type="GO" id="GO:0006099">
    <property type="term" value="P:tricarboxylic acid cycle"/>
    <property type="evidence" value="ECO:0007669"/>
    <property type="project" value="TreeGrafter"/>
</dbReference>
<keyword evidence="8" id="KW-1185">Reference proteome</keyword>
<dbReference type="InterPro" id="IPR050926">
    <property type="entry name" value="Aconitase/IPM_isomerase"/>
</dbReference>
<dbReference type="OrthoDB" id="2224430at2759"/>
<feature type="domain" description="Aconitase/3-isopropylmalate dehydratase large subunit alpha/beta/alpha" evidence="6">
    <location>
        <begin position="2"/>
        <end position="66"/>
    </location>
</feature>
<organism evidence="7 8">
    <name type="scientific">Wolfiporia cocos (strain MD-104)</name>
    <name type="common">Brown rot fungus</name>
    <dbReference type="NCBI Taxonomy" id="742152"/>
    <lineage>
        <taxon>Eukaryota</taxon>
        <taxon>Fungi</taxon>
        <taxon>Dikarya</taxon>
        <taxon>Basidiomycota</taxon>
        <taxon>Agaricomycotina</taxon>
        <taxon>Agaricomycetes</taxon>
        <taxon>Polyporales</taxon>
        <taxon>Phaeolaceae</taxon>
        <taxon>Wolfiporia</taxon>
    </lineage>
</organism>
<dbReference type="GO" id="GO:0005829">
    <property type="term" value="C:cytosol"/>
    <property type="evidence" value="ECO:0007669"/>
    <property type="project" value="TreeGrafter"/>
</dbReference>
<evidence type="ECO:0000256" key="5">
    <source>
        <dbReference type="ARBA" id="ARBA00023014"/>
    </source>
</evidence>
<sequence>MAIICNMGAEIGATTSLFPFNRRMVDYLKAMRSEEIAQYAQRFLHNLQADKDAEYDRHIEIVRATIDRYGQIAAFEDVGGLILANACGLCIGQWDHRDVKKGEANSKRREPRDAPVRHAPKIVTAFAFAGDLRFNPLTDTLIGSDGKPLKFSDTSGNELPHKGYDPRQDTFQPPPVARASVQVAVDPNSERLRPLKPFQPWDDEMPTDVPILIKVKGNDGPHLCGRAVAQNCLIGAINAENGEANKVWNAKDEDGTKDEVSLAHSFNEGQIEWFKAGSALNLMAAKAKGN</sequence>
<dbReference type="PANTHER" id="PTHR43160:SF3">
    <property type="entry name" value="ACONITATE HYDRATASE, MITOCHONDRIAL"/>
    <property type="match status" value="1"/>
</dbReference>
<dbReference type="InterPro" id="IPR015931">
    <property type="entry name" value="Acnase/IPM_dHydase_lsu_aba_1/3"/>
</dbReference>
<reference evidence="7 8" key="1">
    <citation type="journal article" date="2012" name="Science">
        <title>The Paleozoic origin of enzymatic lignin decomposition reconstructed from 31 fungal genomes.</title>
        <authorList>
            <person name="Floudas D."/>
            <person name="Binder M."/>
            <person name="Riley R."/>
            <person name="Barry K."/>
            <person name="Blanchette R.A."/>
            <person name="Henrissat B."/>
            <person name="Martinez A.T."/>
            <person name="Otillar R."/>
            <person name="Spatafora J.W."/>
            <person name="Yadav J.S."/>
            <person name="Aerts A."/>
            <person name="Benoit I."/>
            <person name="Boyd A."/>
            <person name="Carlson A."/>
            <person name="Copeland A."/>
            <person name="Coutinho P.M."/>
            <person name="de Vries R.P."/>
            <person name="Ferreira P."/>
            <person name="Findley K."/>
            <person name="Foster B."/>
            <person name="Gaskell J."/>
            <person name="Glotzer D."/>
            <person name="Gorecki P."/>
            <person name="Heitman J."/>
            <person name="Hesse C."/>
            <person name="Hori C."/>
            <person name="Igarashi K."/>
            <person name="Jurgens J.A."/>
            <person name="Kallen N."/>
            <person name="Kersten P."/>
            <person name="Kohler A."/>
            <person name="Kuees U."/>
            <person name="Kumar T.K.A."/>
            <person name="Kuo A."/>
            <person name="LaButti K."/>
            <person name="Larrondo L.F."/>
            <person name="Lindquist E."/>
            <person name="Ling A."/>
            <person name="Lombard V."/>
            <person name="Lucas S."/>
            <person name="Lundell T."/>
            <person name="Martin R."/>
            <person name="McLaughlin D.J."/>
            <person name="Morgenstern I."/>
            <person name="Morin E."/>
            <person name="Murat C."/>
            <person name="Nagy L.G."/>
            <person name="Nolan M."/>
            <person name="Ohm R.A."/>
            <person name="Patyshakuliyeva A."/>
            <person name="Rokas A."/>
            <person name="Ruiz-Duenas F.J."/>
            <person name="Sabat G."/>
            <person name="Salamov A."/>
            <person name="Samejima M."/>
            <person name="Schmutz J."/>
            <person name="Slot J.C."/>
            <person name="St John F."/>
            <person name="Stenlid J."/>
            <person name="Sun H."/>
            <person name="Sun S."/>
            <person name="Syed K."/>
            <person name="Tsang A."/>
            <person name="Wiebenga A."/>
            <person name="Young D."/>
            <person name="Pisabarro A."/>
            <person name="Eastwood D.C."/>
            <person name="Martin F."/>
            <person name="Cullen D."/>
            <person name="Grigoriev I.V."/>
            <person name="Hibbett D.S."/>
        </authorList>
    </citation>
    <scope>NUCLEOTIDE SEQUENCE [LARGE SCALE GENOMIC DNA]</scope>
    <source>
        <strain evidence="7 8">MD-104</strain>
    </source>
</reference>
<keyword evidence="3" id="KW-0479">Metal-binding</keyword>
<keyword evidence="5" id="KW-0411">Iron-sulfur</keyword>
<dbReference type="InterPro" id="IPR018136">
    <property type="entry name" value="Aconitase_4Fe-4S_BS"/>
</dbReference>
<gene>
    <name evidence="7" type="ORF">WOLCODRAFT_144474</name>
</gene>
<dbReference type="SUPFAM" id="SSF53732">
    <property type="entry name" value="Aconitase iron-sulfur domain"/>
    <property type="match status" value="1"/>
</dbReference>
<dbReference type="Gene3D" id="3.40.1060.10">
    <property type="entry name" value="Aconitase, Domain 2"/>
    <property type="match status" value="1"/>
</dbReference>
<protein>
    <submittedName>
        <fullName evidence="7">Aconitase iron-sulfur domain-containing protein</fullName>
    </submittedName>
</protein>
<evidence type="ECO:0000256" key="3">
    <source>
        <dbReference type="ARBA" id="ARBA00022723"/>
    </source>
</evidence>
<dbReference type="Gene3D" id="3.30.499.10">
    <property type="entry name" value="Aconitase, domain 3"/>
    <property type="match status" value="1"/>
</dbReference>
<evidence type="ECO:0000256" key="4">
    <source>
        <dbReference type="ARBA" id="ARBA00023004"/>
    </source>
</evidence>
<name>A0A2H3K4G9_WOLCO</name>
<dbReference type="PROSITE" id="PS01244">
    <property type="entry name" value="ACONITASE_2"/>
    <property type="match status" value="1"/>
</dbReference>
<dbReference type="GO" id="GO:0051539">
    <property type="term" value="F:4 iron, 4 sulfur cluster binding"/>
    <property type="evidence" value="ECO:0007669"/>
    <property type="project" value="TreeGrafter"/>
</dbReference>
<evidence type="ECO:0000256" key="1">
    <source>
        <dbReference type="ARBA" id="ARBA00001966"/>
    </source>
</evidence>
<evidence type="ECO:0000313" key="8">
    <source>
        <dbReference type="Proteomes" id="UP000218811"/>
    </source>
</evidence>
<dbReference type="InterPro" id="IPR036008">
    <property type="entry name" value="Aconitase_4Fe-4S_dom"/>
</dbReference>
<dbReference type="PANTHER" id="PTHR43160">
    <property type="entry name" value="ACONITATE HYDRATASE B"/>
    <property type="match status" value="1"/>
</dbReference>
<dbReference type="GO" id="GO:0005739">
    <property type="term" value="C:mitochondrion"/>
    <property type="evidence" value="ECO:0007669"/>
    <property type="project" value="TreeGrafter"/>
</dbReference>
<dbReference type="InterPro" id="IPR001030">
    <property type="entry name" value="Acoase/IPM_deHydtase_lsu_aba"/>
</dbReference>